<dbReference type="InterPro" id="IPR011990">
    <property type="entry name" value="TPR-like_helical_dom_sf"/>
</dbReference>
<name>A0A9P1FYA6_9DINO</name>
<accession>A0A9P1FYA6</accession>
<organism evidence="1">
    <name type="scientific">Cladocopium goreaui</name>
    <dbReference type="NCBI Taxonomy" id="2562237"/>
    <lineage>
        <taxon>Eukaryota</taxon>
        <taxon>Sar</taxon>
        <taxon>Alveolata</taxon>
        <taxon>Dinophyceae</taxon>
        <taxon>Suessiales</taxon>
        <taxon>Symbiodiniaceae</taxon>
        <taxon>Cladocopium</taxon>
    </lineage>
</organism>
<dbReference type="EMBL" id="CAMXCT010001735">
    <property type="protein sequence ID" value="CAI3992601.1"/>
    <property type="molecule type" value="Genomic_DNA"/>
</dbReference>
<protein>
    <submittedName>
        <fullName evidence="2">60S ribosomal protein L35</fullName>
    </submittedName>
</protein>
<gene>
    <name evidence="1" type="ORF">C1SCF055_LOCUS19418</name>
</gene>
<keyword evidence="3" id="KW-1185">Reference proteome</keyword>
<sequence length="145" mass="15407">MNYSLLRSLGDRCREVSVLRTATEAALALGAVRQALSFGLDALTTCRKLQDRFSEAKVLCLVAKARGACNESASCAAAQEALAIYEDLDLKSLQLEALEALAAACKGKQTPLEASSCAESLAAKFQAAGMTKVQLALDLRHEKKS</sequence>
<dbReference type="Proteomes" id="UP001152797">
    <property type="component" value="Unassembled WGS sequence"/>
</dbReference>
<keyword evidence="2" id="KW-0687">Ribonucleoprotein</keyword>
<dbReference type="EMBL" id="CAMXCT020001735">
    <property type="protein sequence ID" value="CAL1145976.1"/>
    <property type="molecule type" value="Genomic_DNA"/>
</dbReference>
<keyword evidence="2" id="KW-0689">Ribosomal protein</keyword>
<reference evidence="1" key="1">
    <citation type="submission" date="2022-10" db="EMBL/GenBank/DDBJ databases">
        <authorList>
            <person name="Chen Y."/>
            <person name="Dougan E. K."/>
            <person name="Chan C."/>
            <person name="Rhodes N."/>
            <person name="Thang M."/>
        </authorList>
    </citation>
    <scope>NUCLEOTIDE SEQUENCE</scope>
</reference>
<evidence type="ECO:0000313" key="2">
    <source>
        <dbReference type="EMBL" id="CAL4779913.1"/>
    </source>
</evidence>
<comment type="caution">
    <text evidence="1">The sequence shown here is derived from an EMBL/GenBank/DDBJ whole genome shotgun (WGS) entry which is preliminary data.</text>
</comment>
<evidence type="ECO:0000313" key="1">
    <source>
        <dbReference type="EMBL" id="CAI3992601.1"/>
    </source>
</evidence>
<reference evidence="2 3" key="2">
    <citation type="submission" date="2024-05" db="EMBL/GenBank/DDBJ databases">
        <authorList>
            <person name="Chen Y."/>
            <person name="Shah S."/>
            <person name="Dougan E. K."/>
            <person name="Thang M."/>
            <person name="Chan C."/>
        </authorList>
    </citation>
    <scope>NUCLEOTIDE SEQUENCE [LARGE SCALE GENOMIC DNA]</scope>
</reference>
<dbReference type="AlphaFoldDB" id="A0A9P1FYA6"/>
<dbReference type="Gene3D" id="1.25.40.10">
    <property type="entry name" value="Tetratricopeptide repeat domain"/>
    <property type="match status" value="1"/>
</dbReference>
<proteinExistence type="predicted"/>
<dbReference type="EMBL" id="CAMXCT030001735">
    <property type="protein sequence ID" value="CAL4779913.1"/>
    <property type="molecule type" value="Genomic_DNA"/>
</dbReference>
<evidence type="ECO:0000313" key="3">
    <source>
        <dbReference type="Proteomes" id="UP001152797"/>
    </source>
</evidence>
<dbReference type="GO" id="GO:0005840">
    <property type="term" value="C:ribosome"/>
    <property type="evidence" value="ECO:0007669"/>
    <property type="project" value="UniProtKB-KW"/>
</dbReference>